<reference evidence="3 4" key="1">
    <citation type="submission" date="2016-07" db="EMBL/GenBank/DDBJ databases">
        <title>Pervasive Adenine N6-methylation of Active Genes in Fungi.</title>
        <authorList>
            <consortium name="DOE Joint Genome Institute"/>
            <person name="Mondo S.J."/>
            <person name="Dannebaum R.O."/>
            <person name="Kuo R.C."/>
            <person name="Labutti K."/>
            <person name="Haridas S."/>
            <person name="Kuo A."/>
            <person name="Salamov A."/>
            <person name="Ahrendt S.R."/>
            <person name="Lipzen A."/>
            <person name="Sullivan W."/>
            <person name="Andreopoulos W.B."/>
            <person name="Clum A."/>
            <person name="Lindquist E."/>
            <person name="Daum C."/>
            <person name="Ramamoorthy G.K."/>
            <person name="Gryganskyi A."/>
            <person name="Culley D."/>
            <person name="Magnuson J.K."/>
            <person name="James T.Y."/>
            <person name="O'Malley M.A."/>
            <person name="Stajich J.E."/>
            <person name="Spatafora J.W."/>
            <person name="Visel A."/>
            <person name="Grigoriev I.V."/>
        </authorList>
    </citation>
    <scope>NUCLEOTIDE SEQUENCE [LARGE SCALE GENOMIC DNA]</scope>
    <source>
        <strain evidence="3 4">NRRL 2496</strain>
    </source>
</reference>
<feature type="region of interest" description="Disordered" evidence="1">
    <location>
        <begin position="575"/>
        <end position="601"/>
    </location>
</feature>
<keyword evidence="3" id="KW-0808">Transferase</keyword>
<keyword evidence="4" id="KW-1185">Reference proteome</keyword>
<dbReference type="InterPro" id="IPR050588">
    <property type="entry name" value="WNK_Ser-Thr_kinase"/>
</dbReference>
<name>A0A1X2H7N4_SYNRA</name>
<evidence type="ECO:0000313" key="3">
    <source>
        <dbReference type="EMBL" id="ORY94551.1"/>
    </source>
</evidence>
<comment type="caution">
    <text evidence="3">The sequence shown here is derived from an EMBL/GenBank/DDBJ whole genome shotgun (WGS) entry which is preliminary data.</text>
</comment>
<feature type="domain" description="Protein kinase" evidence="2">
    <location>
        <begin position="29"/>
        <end position="280"/>
    </location>
</feature>
<dbReference type="PROSITE" id="PS00108">
    <property type="entry name" value="PROTEIN_KINASE_ST"/>
    <property type="match status" value="1"/>
</dbReference>
<dbReference type="GO" id="GO:0004672">
    <property type="term" value="F:protein kinase activity"/>
    <property type="evidence" value="ECO:0007669"/>
    <property type="project" value="InterPro"/>
</dbReference>
<dbReference type="Pfam" id="PF00069">
    <property type="entry name" value="Pkinase"/>
    <property type="match status" value="1"/>
</dbReference>
<dbReference type="InterPro" id="IPR008271">
    <property type="entry name" value="Ser/Thr_kinase_AS"/>
</dbReference>
<dbReference type="EMBL" id="MCGN01000007">
    <property type="protein sequence ID" value="ORY94551.1"/>
    <property type="molecule type" value="Genomic_DNA"/>
</dbReference>
<feature type="region of interest" description="Disordered" evidence="1">
    <location>
        <begin position="355"/>
        <end position="375"/>
    </location>
</feature>
<dbReference type="Gene3D" id="1.10.510.10">
    <property type="entry name" value="Transferase(Phosphotransferase) domain 1"/>
    <property type="match status" value="1"/>
</dbReference>
<sequence>MSHTHEIIDQSKSHDSEKVVEISQNERYVRLNTLLGKGAYKVVYKAIDREEGYEVAWNTMQATPTPDNKDLGHEIEILKSVRHPNIIAFHDAWFQKNEFVFITELMTSGTLREYIRKLSLPNIKIVKRWSRQILKGLVYLHGYDPPIIHRDIKCDNIFINGAHGEVKIGDMGTAEMKLGKKYTIIGTPEFMAPEMYEEQGYSEKVDIYAFGMCLLEMATGEYPYGECSNPAQIFKKVSSGVKPACLQKVQNPEVLNIIANCLGPEEDRMSAQEILEHSFLAVEPDVVLLAADPAHVHLTMQVVFKGLDKLSVKFDFNVETDTAEQVVREMIDEQVLPERYQHHITKEINRILRDLEKPSDSEQKEQARQSIWRRETDYHAENDKIREELEQTRRDLERTNEHAREMENKCETFENLARANETRFREAVRSLHELQQRRGDVEAKVENSSSEESLLSSVSHPPTATPAPTPSLPSEEHHDSPAARDALMSRILEEYSDDTDIEVFVQDCATAAHRSSDKAREWIQKLKNQDIMTVGDIRELQDEDWAGIGLTVFALRALKNMLKGKKLAGQNISIAGQPQSNGITPPVSATPTSAARLSPPP</sequence>
<feature type="compositionally biased region" description="Basic and acidic residues" evidence="1">
    <location>
        <begin position="435"/>
        <end position="445"/>
    </location>
</feature>
<gene>
    <name evidence="3" type="ORF">BCR43DRAFT_442353</name>
</gene>
<dbReference type="InterPro" id="IPR000719">
    <property type="entry name" value="Prot_kinase_dom"/>
</dbReference>
<dbReference type="PANTHER" id="PTHR13902">
    <property type="entry name" value="SERINE/THREONINE-PROTEIN KINASE WNK WITH NO LYSINE -RELATED"/>
    <property type="match status" value="1"/>
</dbReference>
<feature type="compositionally biased region" description="Polar residues" evidence="1">
    <location>
        <begin position="575"/>
        <end position="595"/>
    </location>
</feature>
<evidence type="ECO:0000259" key="2">
    <source>
        <dbReference type="PROSITE" id="PS50011"/>
    </source>
</evidence>
<dbReference type="GO" id="GO:0005524">
    <property type="term" value="F:ATP binding"/>
    <property type="evidence" value="ECO:0007669"/>
    <property type="project" value="InterPro"/>
</dbReference>
<dbReference type="STRING" id="13706.A0A1X2H7N4"/>
<dbReference type="PROSITE" id="PS50011">
    <property type="entry name" value="PROTEIN_KINASE_DOM"/>
    <property type="match status" value="1"/>
</dbReference>
<accession>A0A1X2H7N4</accession>
<evidence type="ECO:0000313" key="4">
    <source>
        <dbReference type="Proteomes" id="UP000242180"/>
    </source>
</evidence>
<dbReference type="AlphaFoldDB" id="A0A1X2H7N4"/>
<protein>
    <submittedName>
        <fullName evidence="3">Kinase-like domain-containing protein</fullName>
    </submittedName>
</protein>
<dbReference type="OMA" id="TPQFMAR"/>
<dbReference type="SUPFAM" id="SSF56112">
    <property type="entry name" value="Protein kinase-like (PK-like)"/>
    <property type="match status" value="1"/>
</dbReference>
<dbReference type="Gene3D" id="3.10.20.90">
    <property type="entry name" value="Phosphatidylinositol 3-kinase Catalytic Subunit, Chain A, domain 1"/>
    <property type="match status" value="1"/>
</dbReference>
<proteinExistence type="predicted"/>
<dbReference type="Gene3D" id="3.30.200.20">
    <property type="entry name" value="Phosphorylase Kinase, domain 1"/>
    <property type="match status" value="1"/>
</dbReference>
<dbReference type="InterPro" id="IPR011009">
    <property type="entry name" value="Kinase-like_dom_sf"/>
</dbReference>
<dbReference type="FunFam" id="1.10.510.10:FF:001565">
    <property type="entry name" value="WNK protein kinase"/>
    <property type="match status" value="1"/>
</dbReference>
<organism evidence="3 4">
    <name type="scientific">Syncephalastrum racemosum</name>
    <name type="common">Filamentous fungus</name>
    <dbReference type="NCBI Taxonomy" id="13706"/>
    <lineage>
        <taxon>Eukaryota</taxon>
        <taxon>Fungi</taxon>
        <taxon>Fungi incertae sedis</taxon>
        <taxon>Mucoromycota</taxon>
        <taxon>Mucoromycotina</taxon>
        <taxon>Mucoromycetes</taxon>
        <taxon>Mucorales</taxon>
        <taxon>Syncephalastraceae</taxon>
        <taxon>Syncephalastrum</taxon>
    </lineage>
</organism>
<dbReference type="OrthoDB" id="4062651at2759"/>
<keyword evidence="3" id="KW-0418">Kinase</keyword>
<dbReference type="SMART" id="SM00220">
    <property type="entry name" value="S_TKc"/>
    <property type="match status" value="1"/>
</dbReference>
<dbReference type="InParanoid" id="A0A1X2H7N4"/>
<dbReference type="CDD" id="cd13983">
    <property type="entry name" value="STKc_WNK"/>
    <property type="match status" value="1"/>
</dbReference>
<feature type="region of interest" description="Disordered" evidence="1">
    <location>
        <begin position="435"/>
        <end position="481"/>
    </location>
</feature>
<feature type="compositionally biased region" description="Low complexity" evidence="1">
    <location>
        <begin position="446"/>
        <end position="462"/>
    </location>
</feature>
<evidence type="ECO:0000256" key="1">
    <source>
        <dbReference type="SAM" id="MobiDB-lite"/>
    </source>
</evidence>
<dbReference type="Proteomes" id="UP000242180">
    <property type="component" value="Unassembled WGS sequence"/>
</dbReference>